<comment type="similarity">
    <text evidence="1">Belongs to the synaptobrevin family.</text>
</comment>
<gene>
    <name evidence="11" type="ORF">TVAG_432570</name>
</gene>
<reference evidence="11" key="1">
    <citation type="submission" date="2006-10" db="EMBL/GenBank/DDBJ databases">
        <authorList>
            <person name="Amadeo P."/>
            <person name="Zhao Q."/>
            <person name="Wortman J."/>
            <person name="Fraser-Liggett C."/>
            <person name="Carlton J."/>
        </authorList>
    </citation>
    <scope>NUCLEOTIDE SEQUENCE</scope>
    <source>
        <strain evidence="11">G3</strain>
    </source>
</reference>
<dbReference type="Gene3D" id="1.20.5.110">
    <property type="match status" value="1"/>
</dbReference>
<dbReference type="SUPFAM" id="SSF58038">
    <property type="entry name" value="SNARE fusion complex"/>
    <property type="match status" value="1"/>
</dbReference>
<dbReference type="VEuPathDB" id="TrichDB:TVAGG3_0562670"/>
<dbReference type="GO" id="GO:0006888">
    <property type="term" value="P:endoplasmic reticulum to Golgi vesicle-mediated transport"/>
    <property type="evidence" value="ECO:0000318"/>
    <property type="project" value="GO_Central"/>
</dbReference>
<dbReference type="PANTHER" id="PTHR45806:SF1">
    <property type="entry name" value="SYNAPTOBREVIN HOMOLOG YKT6"/>
    <property type="match status" value="1"/>
</dbReference>
<evidence type="ECO:0000259" key="10">
    <source>
        <dbReference type="PROSITE" id="PS50892"/>
    </source>
</evidence>
<dbReference type="OrthoDB" id="27923at2759"/>
<dbReference type="GO" id="GO:0005484">
    <property type="term" value="F:SNAP receptor activity"/>
    <property type="evidence" value="ECO:0000318"/>
    <property type="project" value="GO_Central"/>
</dbReference>
<dbReference type="EMBL" id="DS113205">
    <property type="protein sequence ID" value="EAY19661.1"/>
    <property type="molecule type" value="Genomic_DNA"/>
</dbReference>
<dbReference type="InParanoid" id="A2DIP8"/>
<evidence type="ECO:0000256" key="3">
    <source>
        <dbReference type="ARBA" id="ARBA00023136"/>
    </source>
</evidence>
<dbReference type="eggNOG" id="KOG0861">
    <property type="taxonomic scope" value="Eukaryota"/>
</dbReference>
<evidence type="ECO:0000313" key="12">
    <source>
        <dbReference type="Proteomes" id="UP000001542"/>
    </source>
</evidence>
<protein>
    <submittedName>
        <fullName evidence="11">SNARE protein, putative</fullName>
    </submittedName>
</protein>
<dbReference type="Proteomes" id="UP000001542">
    <property type="component" value="Unassembled WGS sequence"/>
</dbReference>
<dbReference type="Pfam" id="PF00957">
    <property type="entry name" value="Synaptobrevin"/>
    <property type="match status" value="1"/>
</dbReference>
<name>A2DIP8_TRIV3</name>
<keyword evidence="8" id="KW-0175">Coiled coil</keyword>
<dbReference type="SMR" id="A2DIP8"/>
<evidence type="ECO:0000256" key="7">
    <source>
        <dbReference type="ARBA" id="ARBA00046278"/>
    </source>
</evidence>
<dbReference type="InterPro" id="IPR011012">
    <property type="entry name" value="Longin-like_dom_sf"/>
</dbReference>
<dbReference type="PROSITE" id="PS50859">
    <property type="entry name" value="LONGIN"/>
    <property type="match status" value="1"/>
</dbReference>
<evidence type="ECO:0000256" key="8">
    <source>
        <dbReference type="PROSITE-ProRule" id="PRU00290"/>
    </source>
</evidence>
<evidence type="ECO:0000256" key="5">
    <source>
        <dbReference type="ARBA" id="ARBA00023288"/>
    </source>
</evidence>
<keyword evidence="5" id="KW-0449">Lipoprotein</keyword>
<dbReference type="CDD" id="cd15843">
    <property type="entry name" value="R-SNARE"/>
    <property type="match status" value="1"/>
</dbReference>
<dbReference type="RefSeq" id="XP_001580647.1">
    <property type="nucleotide sequence ID" value="XM_001580597.1"/>
</dbReference>
<proteinExistence type="inferred from homology"/>
<dbReference type="KEGG" id="tva:5465186"/>
<dbReference type="AlphaFoldDB" id="A2DIP8"/>
<dbReference type="PROSITE" id="PS50892">
    <property type="entry name" value="V_SNARE"/>
    <property type="match status" value="1"/>
</dbReference>
<dbReference type="Gene3D" id="3.30.450.50">
    <property type="entry name" value="Longin domain"/>
    <property type="match status" value="1"/>
</dbReference>
<keyword evidence="4" id="KW-0564">Palmitate</keyword>
<dbReference type="InterPro" id="IPR042855">
    <property type="entry name" value="V_SNARE_CC"/>
</dbReference>
<evidence type="ECO:0000259" key="9">
    <source>
        <dbReference type="PROSITE" id="PS50859"/>
    </source>
</evidence>
<evidence type="ECO:0000256" key="6">
    <source>
        <dbReference type="ARBA" id="ARBA00023289"/>
    </source>
</evidence>
<accession>A2DIP8</accession>
<evidence type="ECO:0000256" key="1">
    <source>
        <dbReference type="ARBA" id="ARBA00008025"/>
    </source>
</evidence>
<dbReference type="PANTHER" id="PTHR45806">
    <property type="entry name" value="SYNAPTOBREVIN HOMOLOG YKT6"/>
    <property type="match status" value="1"/>
</dbReference>
<keyword evidence="2" id="KW-0488">Methylation</keyword>
<reference evidence="11" key="2">
    <citation type="journal article" date="2007" name="Science">
        <title>Draft genome sequence of the sexually transmitted pathogen Trichomonas vaginalis.</title>
        <authorList>
            <person name="Carlton J.M."/>
            <person name="Hirt R.P."/>
            <person name="Silva J.C."/>
            <person name="Delcher A.L."/>
            <person name="Schatz M."/>
            <person name="Zhao Q."/>
            <person name="Wortman J.R."/>
            <person name="Bidwell S.L."/>
            <person name="Alsmark U.C.M."/>
            <person name="Besteiro S."/>
            <person name="Sicheritz-Ponten T."/>
            <person name="Noel C.J."/>
            <person name="Dacks J.B."/>
            <person name="Foster P.G."/>
            <person name="Simillion C."/>
            <person name="Van de Peer Y."/>
            <person name="Miranda-Saavedra D."/>
            <person name="Barton G.J."/>
            <person name="Westrop G.D."/>
            <person name="Mueller S."/>
            <person name="Dessi D."/>
            <person name="Fiori P.L."/>
            <person name="Ren Q."/>
            <person name="Paulsen I."/>
            <person name="Zhang H."/>
            <person name="Bastida-Corcuera F.D."/>
            <person name="Simoes-Barbosa A."/>
            <person name="Brown M.T."/>
            <person name="Hayes R.D."/>
            <person name="Mukherjee M."/>
            <person name="Okumura C.Y."/>
            <person name="Schneider R."/>
            <person name="Smith A.J."/>
            <person name="Vanacova S."/>
            <person name="Villalvazo M."/>
            <person name="Haas B.J."/>
            <person name="Pertea M."/>
            <person name="Feldblyum T.V."/>
            <person name="Utterback T.R."/>
            <person name="Shu C.L."/>
            <person name="Osoegawa K."/>
            <person name="de Jong P.J."/>
            <person name="Hrdy I."/>
            <person name="Horvathova L."/>
            <person name="Zubacova Z."/>
            <person name="Dolezal P."/>
            <person name="Malik S.B."/>
            <person name="Logsdon J.M. Jr."/>
            <person name="Henze K."/>
            <person name="Gupta A."/>
            <person name="Wang C.C."/>
            <person name="Dunne R.L."/>
            <person name="Upcroft J.A."/>
            <person name="Upcroft P."/>
            <person name="White O."/>
            <person name="Salzberg S.L."/>
            <person name="Tang P."/>
            <person name="Chiu C.-H."/>
            <person name="Lee Y.-S."/>
            <person name="Embley T.M."/>
            <person name="Coombs G.H."/>
            <person name="Mottram J.C."/>
            <person name="Tachezy J."/>
            <person name="Fraser-Liggett C.M."/>
            <person name="Johnson P.J."/>
        </authorList>
    </citation>
    <scope>NUCLEOTIDE SEQUENCE [LARGE SCALE GENOMIC DNA]</scope>
    <source>
        <strain evidence="11">G3</strain>
    </source>
</reference>
<keyword evidence="3" id="KW-0472">Membrane</keyword>
<dbReference type="FunCoup" id="A2DIP8">
    <property type="interactions" value="994"/>
</dbReference>
<feature type="domain" description="Longin" evidence="9">
    <location>
        <begin position="8"/>
        <end position="106"/>
    </location>
</feature>
<evidence type="ECO:0000313" key="11">
    <source>
        <dbReference type="EMBL" id="EAY19661.1"/>
    </source>
</evidence>
<feature type="domain" description="V-SNARE coiled-coil homology" evidence="10">
    <location>
        <begin position="132"/>
        <end position="190"/>
    </location>
</feature>
<dbReference type="VEuPathDB" id="TrichDB:TVAG_432570"/>
<dbReference type="SUPFAM" id="SSF64356">
    <property type="entry name" value="SNARE-like"/>
    <property type="match status" value="1"/>
</dbReference>
<keyword evidence="6" id="KW-0636">Prenylation</keyword>
<dbReference type="InterPro" id="IPR010908">
    <property type="entry name" value="Longin_dom"/>
</dbReference>
<keyword evidence="12" id="KW-1185">Reference proteome</keyword>
<dbReference type="STRING" id="5722.A2DIP8"/>
<comment type="subcellular location">
    <subcellularLocation>
        <location evidence="7">Endomembrane system</location>
        <topology evidence="7">Lipid-anchor</topology>
        <orientation evidence="7">Cytoplasmic side</orientation>
    </subcellularLocation>
</comment>
<evidence type="ECO:0000256" key="2">
    <source>
        <dbReference type="ARBA" id="ARBA00022481"/>
    </source>
</evidence>
<dbReference type="OMA" id="FAYCVYG"/>
<organism evidence="11 12">
    <name type="scientific">Trichomonas vaginalis (strain ATCC PRA-98 / G3)</name>
    <dbReference type="NCBI Taxonomy" id="412133"/>
    <lineage>
        <taxon>Eukaryota</taxon>
        <taxon>Metamonada</taxon>
        <taxon>Parabasalia</taxon>
        <taxon>Trichomonadida</taxon>
        <taxon>Trichomonadidae</taxon>
        <taxon>Trichomonas</taxon>
    </lineage>
</organism>
<sequence length="190" mass="21696">MKIYSLYLYQKGADGKMKLVDSANDFNDIGFLYRKNAIEICDFAAQQMADGSNMNTYITAEENKFLISMYRMRPNVAILIAVDKEYPSRAAFNILREIGTEYETNHLQFPNGKSAVMKKAIVEYQNPANADKIKKIQENLDDIQKIMVTNLEEAIGRGQKINELAEKSEHLSESSKMFLRDSKKLNRCCG</sequence>
<dbReference type="GO" id="GO:0005794">
    <property type="term" value="C:Golgi apparatus"/>
    <property type="evidence" value="ECO:0000318"/>
    <property type="project" value="GO_Central"/>
</dbReference>
<evidence type="ECO:0000256" key="4">
    <source>
        <dbReference type="ARBA" id="ARBA00023139"/>
    </source>
</evidence>